<dbReference type="Proteomes" id="UP000247647">
    <property type="component" value="Unassembled WGS sequence"/>
</dbReference>
<reference evidence="4" key="1">
    <citation type="submission" date="2016-12" db="EMBL/GenBank/DDBJ databases">
        <title>The genomes of Aspergillus section Nigri reveals drivers in fungal speciation.</title>
        <authorList>
            <consortium name="DOE Joint Genome Institute"/>
            <person name="Vesth T.C."/>
            <person name="Nybo J."/>
            <person name="Theobald S."/>
            <person name="Brandl J."/>
            <person name="Frisvad J.C."/>
            <person name="Nielsen K.F."/>
            <person name="Lyhne E.K."/>
            <person name="Kogle M.E."/>
            <person name="Kuo A."/>
            <person name="Riley R."/>
            <person name="Clum A."/>
            <person name="Nolan M."/>
            <person name="Lipzen A."/>
            <person name="Salamov A."/>
            <person name="Henrissat B."/>
            <person name="Wiebenga A."/>
            <person name="De Vries R.P."/>
            <person name="Grigoriev I.V."/>
            <person name="Mortensen U.H."/>
            <person name="Andersen M.R."/>
            <person name="Baker S.E."/>
        </authorList>
    </citation>
    <scope>NUCLEOTIDE SEQUENCE [LARGE SCALE GENOMIC DNA]</scope>
    <source>
        <strain evidence="4">CBS 115656</strain>
    </source>
</reference>
<evidence type="ECO:0000256" key="3">
    <source>
        <dbReference type="PROSITE-ProRule" id="PRU00023"/>
    </source>
</evidence>
<dbReference type="SMART" id="SM00248">
    <property type="entry name" value="ANK"/>
    <property type="match status" value="3"/>
</dbReference>
<evidence type="ECO:0000313" key="4">
    <source>
        <dbReference type="EMBL" id="PYH28881.1"/>
    </source>
</evidence>
<name>A0A318Y3G4_ASPNB</name>
<accession>A0A318Y3G4</accession>
<dbReference type="PROSITE" id="PS50297">
    <property type="entry name" value="ANK_REP_REGION"/>
    <property type="match status" value="2"/>
</dbReference>
<dbReference type="GO" id="GO:0005737">
    <property type="term" value="C:cytoplasm"/>
    <property type="evidence" value="ECO:0007669"/>
    <property type="project" value="TreeGrafter"/>
</dbReference>
<proteinExistence type="predicted"/>
<dbReference type="OrthoDB" id="4492562at2759"/>
<feature type="repeat" description="ANK" evidence="3">
    <location>
        <begin position="33"/>
        <end position="65"/>
    </location>
</feature>
<dbReference type="SUPFAM" id="SSF48403">
    <property type="entry name" value="Ankyrin repeat"/>
    <property type="match status" value="1"/>
</dbReference>
<dbReference type="RefSeq" id="XP_025474359.1">
    <property type="nucleotide sequence ID" value="XM_025620872.1"/>
</dbReference>
<keyword evidence="1" id="KW-0677">Repeat</keyword>
<evidence type="ECO:0000256" key="2">
    <source>
        <dbReference type="ARBA" id="ARBA00023043"/>
    </source>
</evidence>
<dbReference type="EMBL" id="KZ821501">
    <property type="protein sequence ID" value="PYH28881.1"/>
    <property type="molecule type" value="Genomic_DNA"/>
</dbReference>
<feature type="non-terminal residue" evidence="4">
    <location>
        <position position="88"/>
    </location>
</feature>
<feature type="repeat" description="ANK" evidence="3">
    <location>
        <begin position="66"/>
        <end position="88"/>
    </location>
</feature>
<sequence length="88" mass="9469">MSPLHLVCKNGSISTFIALMKANNISFEAPNFDGDQPIHLAAAGGHLQIVIRLVEMGADPNTSNRKGFTPLHLAAQAGHLEVVRELVR</sequence>
<dbReference type="AlphaFoldDB" id="A0A318Y3G4"/>
<dbReference type="GeneID" id="37123328"/>
<evidence type="ECO:0000256" key="1">
    <source>
        <dbReference type="ARBA" id="ARBA00022737"/>
    </source>
</evidence>
<organism evidence="4 5">
    <name type="scientific">Aspergillus neoniger (strain CBS 115656)</name>
    <dbReference type="NCBI Taxonomy" id="1448310"/>
    <lineage>
        <taxon>Eukaryota</taxon>
        <taxon>Fungi</taxon>
        <taxon>Dikarya</taxon>
        <taxon>Ascomycota</taxon>
        <taxon>Pezizomycotina</taxon>
        <taxon>Eurotiomycetes</taxon>
        <taxon>Eurotiomycetidae</taxon>
        <taxon>Eurotiales</taxon>
        <taxon>Aspergillaceae</taxon>
        <taxon>Aspergillus</taxon>
        <taxon>Aspergillus subgen. Circumdati</taxon>
    </lineage>
</organism>
<dbReference type="PROSITE" id="PS50088">
    <property type="entry name" value="ANK_REPEAT"/>
    <property type="match status" value="2"/>
</dbReference>
<keyword evidence="2 3" id="KW-0040">ANK repeat</keyword>
<keyword evidence="5" id="KW-1185">Reference proteome</keyword>
<evidence type="ECO:0000313" key="5">
    <source>
        <dbReference type="Proteomes" id="UP000247647"/>
    </source>
</evidence>
<gene>
    <name evidence="4" type="ORF">BO87DRAFT_345729</name>
</gene>
<dbReference type="InterPro" id="IPR002110">
    <property type="entry name" value="Ankyrin_rpt"/>
</dbReference>
<dbReference type="Gene3D" id="1.25.40.20">
    <property type="entry name" value="Ankyrin repeat-containing domain"/>
    <property type="match status" value="1"/>
</dbReference>
<dbReference type="Pfam" id="PF12796">
    <property type="entry name" value="Ank_2"/>
    <property type="match status" value="1"/>
</dbReference>
<protein>
    <submittedName>
        <fullName evidence="4">Ankyrin</fullName>
    </submittedName>
</protein>
<dbReference type="InterPro" id="IPR036770">
    <property type="entry name" value="Ankyrin_rpt-contain_sf"/>
</dbReference>
<dbReference type="PANTHER" id="PTHR24198">
    <property type="entry name" value="ANKYRIN REPEAT AND PROTEIN KINASE DOMAIN-CONTAINING PROTEIN"/>
    <property type="match status" value="1"/>
</dbReference>
<dbReference type="PANTHER" id="PTHR24198:SF185">
    <property type="entry name" value="ANKYRIN-3"/>
    <property type="match status" value="1"/>
</dbReference>